<evidence type="ECO:0000259" key="1">
    <source>
        <dbReference type="Pfam" id="PF05699"/>
    </source>
</evidence>
<dbReference type="GO" id="GO:0046983">
    <property type="term" value="F:protein dimerization activity"/>
    <property type="evidence" value="ECO:0007669"/>
    <property type="project" value="InterPro"/>
</dbReference>
<dbReference type="OrthoDB" id="6613927at2759"/>
<protein>
    <recommendedName>
        <fullName evidence="1">HAT C-terminal dimerisation domain-containing protein</fullName>
    </recommendedName>
</protein>
<dbReference type="SUPFAM" id="SSF53098">
    <property type="entry name" value="Ribonuclease H-like"/>
    <property type="match status" value="1"/>
</dbReference>
<gene>
    <name evidence="2" type="ORF">M422DRAFT_104551</name>
</gene>
<evidence type="ECO:0000313" key="3">
    <source>
        <dbReference type="Proteomes" id="UP000054279"/>
    </source>
</evidence>
<dbReference type="InterPro" id="IPR008906">
    <property type="entry name" value="HATC_C_dom"/>
</dbReference>
<dbReference type="Pfam" id="PF05699">
    <property type="entry name" value="Dimer_Tnp_hAT"/>
    <property type="match status" value="1"/>
</dbReference>
<proteinExistence type="predicted"/>
<reference evidence="2 3" key="1">
    <citation type="submission" date="2014-06" db="EMBL/GenBank/DDBJ databases">
        <title>Evolutionary Origins and Diversification of the Mycorrhizal Mutualists.</title>
        <authorList>
            <consortium name="DOE Joint Genome Institute"/>
            <consortium name="Mycorrhizal Genomics Consortium"/>
            <person name="Kohler A."/>
            <person name="Kuo A."/>
            <person name="Nagy L.G."/>
            <person name="Floudas D."/>
            <person name="Copeland A."/>
            <person name="Barry K.W."/>
            <person name="Cichocki N."/>
            <person name="Veneault-Fourrey C."/>
            <person name="LaButti K."/>
            <person name="Lindquist E.A."/>
            <person name="Lipzen A."/>
            <person name="Lundell T."/>
            <person name="Morin E."/>
            <person name="Murat C."/>
            <person name="Riley R."/>
            <person name="Ohm R."/>
            <person name="Sun H."/>
            <person name="Tunlid A."/>
            <person name="Henrissat B."/>
            <person name="Grigoriev I.V."/>
            <person name="Hibbett D.S."/>
            <person name="Martin F."/>
        </authorList>
    </citation>
    <scope>NUCLEOTIDE SEQUENCE [LARGE SCALE GENOMIC DNA]</scope>
    <source>
        <strain evidence="2 3">SS14</strain>
    </source>
</reference>
<dbReference type="Proteomes" id="UP000054279">
    <property type="component" value="Unassembled WGS sequence"/>
</dbReference>
<feature type="non-terminal residue" evidence="2">
    <location>
        <position position="1"/>
    </location>
</feature>
<accession>A0A0C9VKW6</accession>
<keyword evidence="3" id="KW-1185">Reference proteome</keyword>
<feature type="domain" description="HAT C-terminal dimerisation" evidence="1">
    <location>
        <begin position="1"/>
        <end position="52"/>
    </location>
</feature>
<sequence>YPTLFRLAVDILPAQASSVPSECAFSSAADSDTAKQSRISPTFMEELQLLKYKIRTEALNLTDKWCITEEDL</sequence>
<dbReference type="EMBL" id="KN837162">
    <property type="protein sequence ID" value="KIJ38196.1"/>
    <property type="molecule type" value="Genomic_DNA"/>
</dbReference>
<organism evidence="2 3">
    <name type="scientific">Sphaerobolus stellatus (strain SS14)</name>
    <dbReference type="NCBI Taxonomy" id="990650"/>
    <lineage>
        <taxon>Eukaryota</taxon>
        <taxon>Fungi</taxon>
        <taxon>Dikarya</taxon>
        <taxon>Basidiomycota</taxon>
        <taxon>Agaricomycotina</taxon>
        <taxon>Agaricomycetes</taxon>
        <taxon>Phallomycetidae</taxon>
        <taxon>Geastrales</taxon>
        <taxon>Sphaerobolaceae</taxon>
        <taxon>Sphaerobolus</taxon>
    </lineage>
</organism>
<dbReference type="AlphaFoldDB" id="A0A0C9VKW6"/>
<feature type="non-terminal residue" evidence="2">
    <location>
        <position position="72"/>
    </location>
</feature>
<dbReference type="HOGENOM" id="CLU_009123_15_4_1"/>
<evidence type="ECO:0000313" key="2">
    <source>
        <dbReference type="EMBL" id="KIJ38196.1"/>
    </source>
</evidence>
<name>A0A0C9VKW6_SPHS4</name>
<dbReference type="InterPro" id="IPR012337">
    <property type="entry name" value="RNaseH-like_sf"/>
</dbReference>